<reference evidence="3 4" key="1">
    <citation type="journal article" date="2016" name="Nat. Commun.">
        <title>Thousands of microbial genomes shed light on interconnected biogeochemical processes in an aquifer system.</title>
        <authorList>
            <person name="Anantharaman K."/>
            <person name="Brown C.T."/>
            <person name="Hug L.A."/>
            <person name="Sharon I."/>
            <person name="Castelle C.J."/>
            <person name="Probst A.J."/>
            <person name="Thomas B.C."/>
            <person name="Singh A."/>
            <person name="Wilkins M.J."/>
            <person name="Karaoz U."/>
            <person name="Brodie E.L."/>
            <person name="Williams K.H."/>
            <person name="Hubbard S.S."/>
            <person name="Banfield J.F."/>
        </authorList>
    </citation>
    <scope>NUCLEOTIDE SEQUENCE [LARGE SCALE GENOMIC DNA]</scope>
</reference>
<evidence type="ECO:0000313" key="3">
    <source>
        <dbReference type="EMBL" id="OGE64197.1"/>
    </source>
</evidence>
<protein>
    <recommendedName>
        <fullName evidence="5">Cell division protein FtsL</fullName>
    </recommendedName>
</protein>
<organism evidence="3 4">
    <name type="scientific">Candidatus Daviesbacteria bacterium RIFCSPLOWO2_02_FULL_36_7</name>
    <dbReference type="NCBI Taxonomy" id="1797792"/>
    <lineage>
        <taxon>Bacteria</taxon>
        <taxon>Candidatus Daviesiibacteriota</taxon>
    </lineage>
</organism>
<dbReference type="Proteomes" id="UP000178859">
    <property type="component" value="Unassembled WGS sequence"/>
</dbReference>
<evidence type="ECO:0000256" key="1">
    <source>
        <dbReference type="SAM" id="Coils"/>
    </source>
</evidence>
<keyword evidence="2" id="KW-0812">Transmembrane</keyword>
<evidence type="ECO:0008006" key="5">
    <source>
        <dbReference type="Google" id="ProtNLM"/>
    </source>
</evidence>
<keyword evidence="1" id="KW-0175">Coiled coil</keyword>
<name>A0A1F5MFQ7_9BACT</name>
<comment type="caution">
    <text evidence="3">The sequence shown here is derived from an EMBL/GenBank/DDBJ whole genome shotgun (WGS) entry which is preliminary data.</text>
</comment>
<accession>A0A1F5MFQ7</accession>
<dbReference type="EMBL" id="MFDT01000075">
    <property type="protein sequence ID" value="OGE64197.1"/>
    <property type="molecule type" value="Genomic_DNA"/>
</dbReference>
<gene>
    <name evidence="3" type="ORF">A3I48_03315</name>
</gene>
<feature type="coiled-coil region" evidence="1">
    <location>
        <begin position="49"/>
        <end position="76"/>
    </location>
</feature>
<keyword evidence="2" id="KW-1133">Transmembrane helix</keyword>
<evidence type="ECO:0000256" key="2">
    <source>
        <dbReference type="SAM" id="Phobius"/>
    </source>
</evidence>
<evidence type="ECO:0000313" key="4">
    <source>
        <dbReference type="Proteomes" id="UP000178859"/>
    </source>
</evidence>
<feature type="transmembrane region" description="Helical" evidence="2">
    <location>
        <begin position="20"/>
        <end position="38"/>
    </location>
</feature>
<proteinExistence type="predicted"/>
<keyword evidence="2" id="KW-0472">Membrane</keyword>
<sequence>MTIIKKFDTTEPQRGFPKKYIGLIAICLFVLMLVEVWANNNVVTYGEKLERLSALAKTLSLENQVLENQIARQESISNVASKSAELGFSPPESIQYIRQ</sequence>
<dbReference type="AlphaFoldDB" id="A0A1F5MFQ7"/>